<evidence type="ECO:0000313" key="3">
    <source>
        <dbReference type="Proteomes" id="UP000541444"/>
    </source>
</evidence>
<keyword evidence="3" id="KW-1185">Reference proteome</keyword>
<accession>A0A7J7MKQ3</accession>
<evidence type="ECO:0000256" key="1">
    <source>
        <dbReference type="SAM" id="MobiDB-lite"/>
    </source>
</evidence>
<comment type="caution">
    <text evidence="2">The sequence shown here is derived from an EMBL/GenBank/DDBJ whole genome shotgun (WGS) entry which is preliminary data.</text>
</comment>
<sequence length="615" mass="71056">MEEDRKSCGWTVINSSISRYVQENIFTETNELTKSTQVFLDALNELRLCHVLERTTISSTTLKRESLKTIWSGKTRAVNGYDSVQISSELDWRKSEFELNYTQDKPSNYSSRSRSKSDKSKTPADASTATATATASSASVWEKDEDRTLGKYYTELRRMWEELNMYRPLILDLTKLEKQCEEFRVAKFLAGLRPEYEYIKTRSQWETTLSTLAEGHYRLSRVVPNPPVPEKFEKSALFALTLTEDIRGGLYVPNIPAVSFTPNMIDKIVKCKLLYNSNNIVTNKNICCPISFKVPVTYDSIVYWLTIDYLLVAKSAVSCGSYFTSVMYVEHWCEDKFNGLMLGSPDFSPHEMIPPHIEILISAVTQINDPDSLYGIIRSDKLTSQIITFEHERNWSKALEYYDLQVRSEGWMQPDQGARQASISNDQVTRRTYYKGLMRSLQQTGCTHVLDLYCQGLTSQKGHFQHDSEFTELQYEAAWRAGNWDFSLLHVEVASSHSRGYSKSSHFNENLHRNRQKMVYNKKGMGKFKHVLFSKLSLKNSKVKVLKHKEIVFSIYQASKESTKYIHSSIIKLQILDHLGMAWDLRWRPSPYKEMSSRPEKRNCFLEPISPTINE</sequence>
<reference evidence="2 3" key="1">
    <citation type="journal article" date="2020" name="IScience">
        <title>Genome Sequencing of the Endangered Kingdonia uniflora (Circaeasteraceae, Ranunculales) Reveals Potential Mechanisms of Evolutionary Specialization.</title>
        <authorList>
            <person name="Sun Y."/>
            <person name="Deng T."/>
            <person name="Zhang A."/>
            <person name="Moore M.J."/>
            <person name="Landis J.B."/>
            <person name="Lin N."/>
            <person name="Zhang H."/>
            <person name="Zhang X."/>
            <person name="Huang J."/>
            <person name="Zhang X."/>
            <person name="Sun H."/>
            <person name="Wang H."/>
        </authorList>
    </citation>
    <scope>NUCLEOTIDE SEQUENCE [LARGE SCALE GENOMIC DNA]</scope>
    <source>
        <strain evidence="2">TB1705</strain>
        <tissue evidence="2">Leaf</tissue>
    </source>
</reference>
<feature type="non-terminal residue" evidence="2">
    <location>
        <position position="1"/>
    </location>
</feature>
<evidence type="ECO:0000313" key="2">
    <source>
        <dbReference type="EMBL" id="KAF6155451.1"/>
    </source>
</evidence>
<protein>
    <submittedName>
        <fullName evidence="2">Uncharacterized protein</fullName>
    </submittedName>
</protein>
<dbReference type="PANTHER" id="PTHR37079:SF4">
    <property type="entry name" value="SERINE_THREONINE-PROTEIN KINASE ATM"/>
    <property type="match status" value="1"/>
</dbReference>
<feature type="region of interest" description="Disordered" evidence="1">
    <location>
        <begin position="103"/>
        <end position="137"/>
    </location>
</feature>
<dbReference type="Proteomes" id="UP000541444">
    <property type="component" value="Unassembled WGS sequence"/>
</dbReference>
<dbReference type="GO" id="GO:0006974">
    <property type="term" value="P:DNA damage response"/>
    <property type="evidence" value="ECO:0007669"/>
    <property type="project" value="InterPro"/>
</dbReference>
<dbReference type="OrthoDB" id="381190at2759"/>
<gene>
    <name evidence="2" type="ORF">GIB67_019977</name>
</gene>
<dbReference type="GO" id="GO:0004674">
    <property type="term" value="F:protein serine/threonine kinase activity"/>
    <property type="evidence" value="ECO:0007669"/>
    <property type="project" value="InterPro"/>
</dbReference>
<dbReference type="AlphaFoldDB" id="A0A7J7MKQ3"/>
<dbReference type="PANTHER" id="PTHR37079">
    <property type="entry name" value="SERINE/THREONINE-PROTEIN KINASE ATM"/>
    <property type="match status" value="1"/>
</dbReference>
<name>A0A7J7MKQ3_9MAGN</name>
<organism evidence="2 3">
    <name type="scientific">Kingdonia uniflora</name>
    <dbReference type="NCBI Taxonomy" id="39325"/>
    <lineage>
        <taxon>Eukaryota</taxon>
        <taxon>Viridiplantae</taxon>
        <taxon>Streptophyta</taxon>
        <taxon>Embryophyta</taxon>
        <taxon>Tracheophyta</taxon>
        <taxon>Spermatophyta</taxon>
        <taxon>Magnoliopsida</taxon>
        <taxon>Ranunculales</taxon>
        <taxon>Circaeasteraceae</taxon>
        <taxon>Kingdonia</taxon>
    </lineage>
</organism>
<dbReference type="InterPro" id="IPR038980">
    <property type="entry name" value="ATM_plant"/>
</dbReference>
<feature type="compositionally biased region" description="Low complexity" evidence="1">
    <location>
        <begin position="126"/>
        <end position="137"/>
    </location>
</feature>
<dbReference type="EMBL" id="JACGCM010001428">
    <property type="protein sequence ID" value="KAF6155451.1"/>
    <property type="molecule type" value="Genomic_DNA"/>
</dbReference>
<proteinExistence type="predicted"/>